<dbReference type="PANTHER" id="PTHR43165">
    <property type="entry name" value="METALLOPHOSPHOESTERASE"/>
    <property type="match status" value="1"/>
</dbReference>
<evidence type="ECO:0000259" key="1">
    <source>
        <dbReference type="Pfam" id="PF12850"/>
    </source>
</evidence>
<gene>
    <name evidence="2" type="ORF">MNBD_GAMMA23-707</name>
</gene>
<dbReference type="Gene3D" id="3.60.21.10">
    <property type="match status" value="1"/>
</dbReference>
<dbReference type="InterPro" id="IPR029052">
    <property type="entry name" value="Metallo-depent_PP-like"/>
</dbReference>
<dbReference type="SUPFAM" id="SSF56300">
    <property type="entry name" value="Metallo-dependent phosphatases"/>
    <property type="match status" value="1"/>
</dbReference>
<dbReference type="PANTHER" id="PTHR43165:SF1">
    <property type="entry name" value="PHOSPHODIESTERASE MJ0936"/>
    <property type="match status" value="1"/>
</dbReference>
<evidence type="ECO:0000313" key="2">
    <source>
        <dbReference type="EMBL" id="VAW93744.1"/>
    </source>
</evidence>
<accession>A0A3B1AIM9</accession>
<dbReference type="Pfam" id="PF12850">
    <property type="entry name" value="Metallophos_2"/>
    <property type="match status" value="1"/>
</dbReference>
<dbReference type="InterPro" id="IPR024654">
    <property type="entry name" value="Calcineurin-like_PHP_lpxH"/>
</dbReference>
<reference evidence="2" key="1">
    <citation type="submission" date="2018-06" db="EMBL/GenBank/DDBJ databases">
        <authorList>
            <person name="Zhirakovskaya E."/>
        </authorList>
    </citation>
    <scope>NUCLEOTIDE SEQUENCE</scope>
</reference>
<sequence length="184" mass="20098">MKVCIVSDSHDNRFLLKKAVEHAISKGAEAVLHCGDVVAPTTLRILLPLGLDIHVIHGNNTGDTFNMAMLASKPDNQLHYHGQDAGITLAKRKIFLVHYPHYAEAMSTTGDWDLVCCGHDHRASIQQIKTVKQTETTMINPGTVGGVGAEPTYVMADLSSMDFEIIHVPVDDALAYNQPHVTPH</sequence>
<name>A0A3B1AIM9_9ZZZZ</name>
<feature type="domain" description="Calcineurin-like phosphoesterase" evidence="1">
    <location>
        <begin position="1"/>
        <end position="160"/>
    </location>
</feature>
<proteinExistence type="predicted"/>
<protein>
    <recommendedName>
        <fullName evidence="1">Calcineurin-like phosphoesterase domain-containing protein</fullName>
    </recommendedName>
</protein>
<dbReference type="InterPro" id="IPR053193">
    <property type="entry name" value="MetalloPDE_YfcE-like"/>
</dbReference>
<dbReference type="AlphaFoldDB" id="A0A3B1AIM9"/>
<dbReference type="EMBL" id="UOFT01000034">
    <property type="protein sequence ID" value="VAW93744.1"/>
    <property type="molecule type" value="Genomic_DNA"/>
</dbReference>
<organism evidence="2">
    <name type="scientific">hydrothermal vent metagenome</name>
    <dbReference type="NCBI Taxonomy" id="652676"/>
    <lineage>
        <taxon>unclassified sequences</taxon>
        <taxon>metagenomes</taxon>
        <taxon>ecological metagenomes</taxon>
    </lineage>
</organism>